<dbReference type="RefSeq" id="WP_043439223.1">
    <property type="nucleotide sequence ID" value="NZ_CP009313.1"/>
</dbReference>
<dbReference type="SUPFAM" id="SSF55729">
    <property type="entry name" value="Acyl-CoA N-acyltransferases (Nat)"/>
    <property type="match status" value="1"/>
</dbReference>
<reference evidence="6" key="1">
    <citation type="submission" date="2014-09" db="EMBL/GenBank/DDBJ databases">
        <title>Sequence of the Streptomyces nodosus genome.</title>
        <authorList>
            <person name="Sweeney P."/>
            <person name="Stephens N."/>
            <person name="Murphy C."/>
            <person name="Caffrey P."/>
        </authorList>
    </citation>
    <scope>NUCLEOTIDE SEQUENCE [LARGE SCALE GENOMIC DNA]</scope>
    <source>
        <strain evidence="6">ATCC 14899</strain>
    </source>
</reference>
<dbReference type="Gene3D" id="3.40.630.30">
    <property type="match status" value="1"/>
</dbReference>
<dbReference type="PROSITE" id="PS51186">
    <property type="entry name" value="GNAT"/>
    <property type="match status" value="1"/>
</dbReference>
<keyword evidence="6" id="KW-1185">Reference proteome</keyword>
<dbReference type="Proteomes" id="UP000031526">
    <property type="component" value="Chromosome"/>
</dbReference>
<evidence type="ECO:0000313" key="5">
    <source>
        <dbReference type="EMBL" id="QEV38675.1"/>
    </source>
</evidence>
<reference evidence="5 7" key="3">
    <citation type="submission" date="2017-09" db="EMBL/GenBank/DDBJ databases">
        <title>Streptomyces genome completion.</title>
        <authorList>
            <person name="Lee N."/>
            <person name="Cho B.-K."/>
        </authorList>
    </citation>
    <scope>NUCLEOTIDE SEQUENCE [LARGE SCALE GENOMIC DNA]</scope>
    <source>
        <strain evidence="5 7">ATCC 14899</strain>
    </source>
</reference>
<evidence type="ECO:0000313" key="4">
    <source>
        <dbReference type="EMBL" id="AJE40099.1"/>
    </source>
</evidence>
<dbReference type="OrthoDB" id="5243635at2"/>
<protein>
    <submittedName>
        <fullName evidence="4 5">Acetyltransferase</fullName>
    </submittedName>
</protein>
<dbReference type="CDD" id="cd04301">
    <property type="entry name" value="NAT_SF"/>
    <property type="match status" value="1"/>
</dbReference>
<dbReference type="KEGG" id="snq:CP978_09020"/>
<dbReference type="AlphaFoldDB" id="A0A0B5D9Y7"/>
<dbReference type="InterPro" id="IPR050832">
    <property type="entry name" value="Bact_Acetyltransf"/>
</dbReference>
<evidence type="ECO:0000256" key="1">
    <source>
        <dbReference type="ARBA" id="ARBA00022679"/>
    </source>
</evidence>
<dbReference type="PANTHER" id="PTHR43877">
    <property type="entry name" value="AMINOALKYLPHOSPHONATE N-ACETYLTRANSFERASE-RELATED-RELATED"/>
    <property type="match status" value="1"/>
</dbReference>
<name>A0A0B5D9Y7_9ACTN</name>
<organism evidence="4 6">
    <name type="scientific">Streptomyces nodosus</name>
    <dbReference type="NCBI Taxonomy" id="40318"/>
    <lineage>
        <taxon>Bacteria</taxon>
        <taxon>Bacillati</taxon>
        <taxon>Actinomycetota</taxon>
        <taxon>Actinomycetes</taxon>
        <taxon>Kitasatosporales</taxon>
        <taxon>Streptomycetaceae</taxon>
        <taxon>Streptomyces</taxon>
    </lineage>
</organism>
<dbReference type="HOGENOM" id="CLU_013985_18_2_11"/>
<gene>
    <name evidence="5" type="ORF">CP978_09020</name>
    <name evidence="4" type="ORF">SNOD_08685</name>
</gene>
<evidence type="ECO:0000313" key="7">
    <source>
        <dbReference type="Proteomes" id="UP000325763"/>
    </source>
</evidence>
<dbReference type="EMBL" id="CP023747">
    <property type="protein sequence ID" value="QEV38675.1"/>
    <property type="molecule type" value="Genomic_DNA"/>
</dbReference>
<evidence type="ECO:0000313" key="6">
    <source>
        <dbReference type="Proteomes" id="UP000031526"/>
    </source>
</evidence>
<keyword evidence="2" id="KW-0012">Acyltransferase</keyword>
<evidence type="ECO:0000256" key="2">
    <source>
        <dbReference type="ARBA" id="ARBA00023315"/>
    </source>
</evidence>
<proteinExistence type="predicted"/>
<evidence type="ECO:0000259" key="3">
    <source>
        <dbReference type="PROSITE" id="PS51186"/>
    </source>
</evidence>
<accession>A0A0B5D9Y7</accession>
<keyword evidence="1 4" id="KW-0808">Transferase</keyword>
<dbReference type="GO" id="GO:0016747">
    <property type="term" value="F:acyltransferase activity, transferring groups other than amino-acyl groups"/>
    <property type="evidence" value="ECO:0007669"/>
    <property type="project" value="InterPro"/>
</dbReference>
<feature type="domain" description="N-acetyltransferase" evidence="3">
    <location>
        <begin position="11"/>
        <end position="168"/>
    </location>
</feature>
<sequence>MISEQQTAARRVIRTALPMEATAVAELHARARATYYPDGVPEDGVGWSAAWATAIRRPEGQVLCAVEDGRIVAIASFRTPKAVAADTVKLLQFHVDPEHWRRGHGSALHAACVEAWQADGRRTAQLKVHTENRPAQAFYARLGWVPDPQDPPAEGADHLALRYAVPGDPGE</sequence>
<dbReference type="InterPro" id="IPR000182">
    <property type="entry name" value="GNAT_dom"/>
</dbReference>
<dbReference type="Proteomes" id="UP000325763">
    <property type="component" value="Chromosome"/>
</dbReference>
<dbReference type="Pfam" id="PF00583">
    <property type="entry name" value="Acetyltransf_1"/>
    <property type="match status" value="1"/>
</dbReference>
<dbReference type="EMBL" id="CP009313">
    <property type="protein sequence ID" value="AJE40099.1"/>
    <property type="molecule type" value="Genomic_DNA"/>
</dbReference>
<reference evidence="4 6" key="2">
    <citation type="journal article" date="2016" name="Appl. Microbiol. Biotechnol.">
        <title>Exploiting the genome sequence of Streptomyces nodosus for enhanced antibiotic production.</title>
        <authorList>
            <person name="Sweeney P."/>
            <person name="Murphy C.D."/>
            <person name="Caffrey P."/>
        </authorList>
    </citation>
    <scope>NUCLEOTIDE SEQUENCE [LARGE SCALE GENOMIC DNA]</scope>
    <source>
        <strain evidence="4 6">ATCC 14899</strain>
    </source>
</reference>
<dbReference type="InterPro" id="IPR016181">
    <property type="entry name" value="Acyl_CoA_acyltransferase"/>
</dbReference>
<dbReference type="STRING" id="40318.SNOD_08685"/>